<dbReference type="Gene3D" id="1.10.10.10">
    <property type="entry name" value="Winged helix-like DNA-binding domain superfamily/Winged helix DNA-binding domain"/>
    <property type="match status" value="1"/>
</dbReference>
<accession>A0A853J7B9</accession>
<name>A0A853J7B9_9GAMM</name>
<dbReference type="EMBL" id="JACCKA010000001">
    <property type="protein sequence ID" value="NZA24775.1"/>
    <property type="molecule type" value="Genomic_DNA"/>
</dbReference>
<reference evidence="1 2" key="1">
    <citation type="submission" date="2020-07" db="EMBL/GenBank/DDBJ databases">
        <title>Luteimonas sp. SJ-92.</title>
        <authorList>
            <person name="Huang X.-X."/>
            <person name="Xu L."/>
            <person name="Sun J.-Q."/>
        </authorList>
    </citation>
    <scope>NUCLEOTIDE SEQUENCE [LARGE SCALE GENOMIC DNA]</scope>
    <source>
        <strain evidence="1 2">SJ-92</strain>
    </source>
</reference>
<dbReference type="InterPro" id="IPR036388">
    <property type="entry name" value="WH-like_DNA-bd_sf"/>
</dbReference>
<gene>
    <name evidence="1" type="ORF">H0E84_00095</name>
</gene>
<evidence type="ECO:0000313" key="2">
    <source>
        <dbReference type="Proteomes" id="UP000578091"/>
    </source>
</evidence>
<dbReference type="SUPFAM" id="SSF46785">
    <property type="entry name" value="Winged helix' DNA-binding domain"/>
    <property type="match status" value="1"/>
</dbReference>
<proteinExistence type="predicted"/>
<dbReference type="RefSeq" id="WP_180676586.1">
    <property type="nucleotide sequence ID" value="NZ_JACCKA010000001.1"/>
</dbReference>
<sequence length="121" mass="13321">MTLTQDQVIAALQAALREFRTHHPDITAARILTLLAVARSPGIQQSEISSAIGDMSQAASSRNVLDWTELNSARQVGPDFIAQRPDPNFRKRNVLYLTPKGHAFLGKIASTVNARIDRRTS</sequence>
<dbReference type="Proteomes" id="UP000578091">
    <property type="component" value="Unassembled WGS sequence"/>
</dbReference>
<comment type="caution">
    <text evidence="1">The sequence shown here is derived from an EMBL/GenBank/DDBJ whole genome shotgun (WGS) entry which is preliminary data.</text>
</comment>
<organism evidence="1 2">
    <name type="scientific">Luteimonas salinisoli</name>
    <dbReference type="NCBI Taxonomy" id="2752307"/>
    <lineage>
        <taxon>Bacteria</taxon>
        <taxon>Pseudomonadati</taxon>
        <taxon>Pseudomonadota</taxon>
        <taxon>Gammaproteobacteria</taxon>
        <taxon>Lysobacterales</taxon>
        <taxon>Lysobacteraceae</taxon>
        <taxon>Luteimonas</taxon>
    </lineage>
</organism>
<keyword evidence="2" id="KW-1185">Reference proteome</keyword>
<dbReference type="AlphaFoldDB" id="A0A853J7B9"/>
<dbReference type="InterPro" id="IPR036390">
    <property type="entry name" value="WH_DNA-bd_sf"/>
</dbReference>
<evidence type="ECO:0000313" key="1">
    <source>
        <dbReference type="EMBL" id="NZA24775.1"/>
    </source>
</evidence>
<protein>
    <submittedName>
        <fullName evidence="1">Winged helix-turn-helix transcriptional regulator</fullName>
    </submittedName>
</protein>